<dbReference type="PANTHER" id="PTHR32133">
    <property type="entry name" value="OS07G0120400 PROTEIN"/>
    <property type="match status" value="1"/>
</dbReference>
<comment type="caution">
    <text evidence="2">The sequence shown here is derived from an EMBL/GenBank/DDBJ whole genome shotgun (WGS) entry which is preliminary data.</text>
</comment>
<sequence length="178" mass="20177">MAPPSPSLMVELVEEVLLRFPPDDPASLVRAALVCKEWHRIVAGLGFRRRFREHHRTPPMLGVLCDLREGKGLHYVSRFIPTSPCPPHAAHYGWRTLDARHGRVLRCCLPWFDRLEVWEPVTGEHCELFNMPFLKTLSFNAAVLCSAHGACDHLDCQHGFLVVLVDSETGTIRVHVLD</sequence>
<dbReference type="InterPro" id="IPR001810">
    <property type="entry name" value="F-box_dom"/>
</dbReference>
<gene>
    <name evidence="2" type="primary">ga28532</name>
    <name evidence="2" type="ORF">PR202_ga28532</name>
</gene>
<dbReference type="EMBL" id="BQKI01000017">
    <property type="protein sequence ID" value="GJN10438.1"/>
    <property type="molecule type" value="Genomic_DNA"/>
</dbReference>
<organism evidence="2 3">
    <name type="scientific">Eleusine coracana subsp. coracana</name>
    <dbReference type="NCBI Taxonomy" id="191504"/>
    <lineage>
        <taxon>Eukaryota</taxon>
        <taxon>Viridiplantae</taxon>
        <taxon>Streptophyta</taxon>
        <taxon>Embryophyta</taxon>
        <taxon>Tracheophyta</taxon>
        <taxon>Spermatophyta</taxon>
        <taxon>Magnoliopsida</taxon>
        <taxon>Liliopsida</taxon>
        <taxon>Poales</taxon>
        <taxon>Poaceae</taxon>
        <taxon>PACMAD clade</taxon>
        <taxon>Chloridoideae</taxon>
        <taxon>Cynodonteae</taxon>
        <taxon>Eleusininae</taxon>
        <taxon>Eleusine</taxon>
    </lineage>
</organism>
<protein>
    <recommendedName>
        <fullName evidence="1">F-box domain-containing protein</fullName>
    </recommendedName>
</protein>
<evidence type="ECO:0000259" key="1">
    <source>
        <dbReference type="Pfam" id="PF00646"/>
    </source>
</evidence>
<feature type="domain" description="F-box" evidence="1">
    <location>
        <begin position="11"/>
        <end position="49"/>
    </location>
</feature>
<dbReference type="SUPFAM" id="SSF81383">
    <property type="entry name" value="F-box domain"/>
    <property type="match status" value="1"/>
</dbReference>
<evidence type="ECO:0000313" key="3">
    <source>
        <dbReference type="Proteomes" id="UP001054889"/>
    </source>
</evidence>
<dbReference type="Pfam" id="PF00646">
    <property type="entry name" value="F-box"/>
    <property type="match status" value="1"/>
</dbReference>
<proteinExistence type="predicted"/>
<keyword evidence="3" id="KW-1185">Reference proteome</keyword>
<accession>A0AAV5DHL0</accession>
<name>A0AAV5DHL0_ELECO</name>
<dbReference type="Proteomes" id="UP001054889">
    <property type="component" value="Unassembled WGS sequence"/>
</dbReference>
<reference evidence="2" key="2">
    <citation type="submission" date="2021-12" db="EMBL/GenBank/DDBJ databases">
        <title>Resequencing data analysis of finger millet.</title>
        <authorList>
            <person name="Hatakeyama M."/>
            <person name="Aluri S."/>
            <person name="Balachadran M.T."/>
            <person name="Sivarajan S.R."/>
            <person name="Poveda L."/>
            <person name="Shimizu-Inatsugi R."/>
            <person name="Schlapbach R."/>
            <person name="Sreeman S.M."/>
            <person name="Shimizu K.K."/>
        </authorList>
    </citation>
    <scope>NUCLEOTIDE SEQUENCE</scope>
</reference>
<dbReference type="InterPro" id="IPR036047">
    <property type="entry name" value="F-box-like_dom_sf"/>
</dbReference>
<dbReference type="PANTHER" id="PTHR32133:SF386">
    <property type="entry name" value="F-BOX DOMAIN-CONTAINING PROTEIN"/>
    <property type="match status" value="1"/>
</dbReference>
<evidence type="ECO:0000313" key="2">
    <source>
        <dbReference type="EMBL" id="GJN10438.1"/>
    </source>
</evidence>
<dbReference type="AlphaFoldDB" id="A0AAV5DHL0"/>
<reference evidence="2" key="1">
    <citation type="journal article" date="2018" name="DNA Res.">
        <title>Multiple hybrid de novo genome assembly of finger millet, an orphan allotetraploid crop.</title>
        <authorList>
            <person name="Hatakeyama M."/>
            <person name="Aluri S."/>
            <person name="Balachadran M.T."/>
            <person name="Sivarajan S.R."/>
            <person name="Patrignani A."/>
            <person name="Gruter S."/>
            <person name="Poveda L."/>
            <person name="Shimizu-Inatsugi R."/>
            <person name="Baeten J."/>
            <person name="Francoijs K.J."/>
            <person name="Nataraja K.N."/>
            <person name="Reddy Y.A.N."/>
            <person name="Phadnis S."/>
            <person name="Ravikumar R.L."/>
            <person name="Schlapbach R."/>
            <person name="Sreeman S.M."/>
            <person name="Shimizu K.K."/>
        </authorList>
    </citation>
    <scope>NUCLEOTIDE SEQUENCE</scope>
</reference>